<protein>
    <submittedName>
        <fullName evidence="4">GNAT family N-acetyltransferase</fullName>
    </submittedName>
</protein>
<dbReference type="RefSeq" id="WP_244684558.1">
    <property type="nucleotide sequence ID" value="NZ_CP095043.1"/>
</dbReference>
<evidence type="ECO:0000313" key="5">
    <source>
        <dbReference type="Proteomes" id="UP000831775"/>
    </source>
</evidence>
<feature type="domain" description="N-acetyltransferase" evidence="3">
    <location>
        <begin position="39"/>
        <end position="193"/>
    </location>
</feature>
<gene>
    <name evidence="4" type="ORF">MUN76_10665</name>
</gene>
<keyword evidence="2" id="KW-0012">Acyltransferase</keyword>
<dbReference type="PANTHER" id="PTHR43877:SF2">
    <property type="entry name" value="AMINOALKYLPHOSPHONATE N-ACETYLTRANSFERASE-RELATED"/>
    <property type="match status" value="1"/>
</dbReference>
<reference evidence="4 5" key="1">
    <citation type="submission" date="2022-04" db="EMBL/GenBank/DDBJ databases">
        <title>Leucobacter sp. isolated from rhizosphere of onion.</title>
        <authorList>
            <person name="Won M."/>
            <person name="Lee C.-M."/>
            <person name="Woen H.-Y."/>
            <person name="Kwon S.-W."/>
        </authorList>
    </citation>
    <scope>NUCLEOTIDE SEQUENCE [LARGE SCALE GENOMIC DNA]</scope>
    <source>
        <strain evidence="4 5">H25R-14</strain>
    </source>
</reference>
<evidence type="ECO:0000313" key="4">
    <source>
        <dbReference type="EMBL" id="UOQ59512.1"/>
    </source>
</evidence>
<dbReference type="InterPro" id="IPR050832">
    <property type="entry name" value="Bact_Acetyltransf"/>
</dbReference>
<evidence type="ECO:0000256" key="1">
    <source>
        <dbReference type="ARBA" id="ARBA00022679"/>
    </source>
</evidence>
<dbReference type="PANTHER" id="PTHR43877">
    <property type="entry name" value="AMINOALKYLPHOSPHONATE N-ACETYLTRANSFERASE-RELATED-RELATED"/>
    <property type="match status" value="1"/>
</dbReference>
<proteinExistence type="predicted"/>
<dbReference type="SUPFAM" id="SSF55729">
    <property type="entry name" value="Acyl-CoA N-acyltransferases (Nat)"/>
    <property type="match status" value="1"/>
</dbReference>
<dbReference type="InterPro" id="IPR016181">
    <property type="entry name" value="Acyl_CoA_acyltransferase"/>
</dbReference>
<sequence>MSTLETHSPRAADATAATAAATAANATTPRIDHTELEVVHLLASDPLAAPLLQDLEREYDARYGVAVFGEPAIVEITRYPVEAFAAPSGAFLVLLHHGVPISGGAFMRYDERTAEFKRIWTRSDHRGQGLAKVVLRELEARARVLGYERVYLTTGPRQPEAVALYLGSGYTALYDPAIPAEEIGAHPFEKDLHPASPPTLSGASS</sequence>
<name>A0ABY4FTD2_9MICO</name>
<keyword evidence="1" id="KW-0808">Transferase</keyword>
<dbReference type="EMBL" id="CP095043">
    <property type="protein sequence ID" value="UOQ59512.1"/>
    <property type="molecule type" value="Genomic_DNA"/>
</dbReference>
<dbReference type="InterPro" id="IPR000182">
    <property type="entry name" value="GNAT_dom"/>
</dbReference>
<dbReference type="PROSITE" id="PS51186">
    <property type="entry name" value="GNAT"/>
    <property type="match status" value="1"/>
</dbReference>
<evidence type="ECO:0000259" key="3">
    <source>
        <dbReference type="PROSITE" id="PS51186"/>
    </source>
</evidence>
<accession>A0ABY4FTD2</accession>
<dbReference type="Proteomes" id="UP000831775">
    <property type="component" value="Chromosome"/>
</dbReference>
<dbReference type="CDD" id="cd04301">
    <property type="entry name" value="NAT_SF"/>
    <property type="match status" value="1"/>
</dbReference>
<dbReference type="Gene3D" id="3.40.630.30">
    <property type="match status" value="1"/>
</dbReference>
<organism evidence="4 5">
    <name type="scientific">Leucobacter rhizosphaerae</name>
    <dbReference type="NCBI Taxonomy" id="2932245"/>
    <lineage>
        <taxon>Bacteria</taxon>
        <taxon>Bacillati</taxon>
        <taxon>Actinomycetota</taxon>
        <taxon>Actinomycetes</taxon>
        <taxon>Micrococcales</taxon>
        <taxon>Microbacteriaceae</taxon>
        <taxon>Leucobacter</taxon>
    </lineage>
</organism>
<dbReference type="Pfam" id="PF00583">
    <property type="entry name" value="Acetyltransf_1"/>
    <property type="match status" value="1"/>
</dbReference>
<evidence type="ECO:0000256" key="2">
    <source>
        <dbReference type="ARBA" id="ARBA00023315"/>
    </source>
</evidence>
<keyword evidence="5" id="KW-1185">Reference proteome</keyword>